<feature type="compositionally biased region" description="Polar residues" evidence="7">
    <location>
        <begin position="121"/>
        <end position="132"/>
    </location>
</feature>
<dbReference type="Pfam" id="PF12796">
    <property type="entry name" value="Ank_2"/>
    <property type="match status" value="2"/>
</dbReference>
<evidence type="ECO:0000259" key="8">
    <source>
        <dbReference type="PROSITE" id="PS52003"/>
    </source>
</evidence>
<dbReference type="Gene3D" id="1.25.40.20">
    <property type="entry name" value="Ankyrin repeat-containing domain"/>
    <property type="match status" value="1"/>
</dbReference>
<dbReference type="InterPro" id="IPR036770">
    <property type="entry name" value="Ankyrin_rpt-contain_sf"/>
</dbReference>
<evidence type="ECO:0000256" key="3">
    <source>
        <dbReference type="ARBA" id="ARBA00023043"/>
    </source>
</evidence>
<accession>A0A8T0AEK6</accession>
<feature type="region of interest" description="Disordered" evidence="7">
    <location>
        <begin position="15"/>
        <end position="58"/>
    </location>
</feature>
<dbReference type="AlphaFoldDB" id="A0A8T0AEK6"/>
<dbReference type="GO" id="GO:0003677">
    <property type="term" value="F:DNA binding"/>
    <property type="evidence" value="ECO:0007669"/>
    <property type="project" value="InterPro"/>
</dbReference>
<comment type="caution">
    <text evidence="9">The sequence shown here is derived from an EMBL/GenBank/DDBJ whole genome shotgun (WGS) entry which is preliminary data.</text>
</comment>
<evidence type="ECO:0000256" key="5">
    <source>
        <dbReference type="ARBA" id="ARBA00023163"/>
    </source>
</evidence>
<gene>
    <name evidence="9" type="ORF">HF521_012981</name>
</gene>
<keyword evidence="3 6" id="KW-0040">ANK repeat</keyword>
<dbReference type="PANTHER" id="PTHR24124">
    <property type="entry name" value="ANKYRIN REPEAT FAMILY A"/>
    <property type="match status" value="1"/>
</dbReference>
<dbReference type="SUPFAM" id="SSF48403">
    <property type="entry name" value="Ankyrin repeat"/>
    <property type="match status" value="1"/>
</dbReference>
<dbReference type="FunFam" id="1.25.40.20:FF:000097">
    <property type="entry name" value="NF-kappa-B inhibitor zeta isoform X1"/>
    <property type="match status" value="1"/>
</dbReference>
<organism evidence="9 10">
    <name type="scientific">Silurus meridionalis</name>
    <name type="common">Southern catfish</name>
    <name type="synonym">Silurus soldatovi meridionalis</name>
    <dbReference type="NCBI Taxonomy" id="175797"/>
    <lineage>
        <taxon>Eukaryota</taxon>
        <taxon>Metazoa</taxon>
        <taxon>Chordata</taxon>
        <taxon>Craniata</taxon>
        <taxon>Vertebrata</taxon>
        <taxon>Euteleostomi</taxon>
        <taxon>Actinopterygii</taxon>
        <taxon>Neopterygii</taxon>
        <taxon>Teleostei</taxon>
        <taxon>Ostariophysi</taxon>
        <taxon>Siluriformes</taxon>
        <taxon>Siluridae</taxon>
        <taxon>Silurus</taxon>
    </lineage>
</organism>
<dbReference type="PANTHER" id="PTHR24124:SF5">
    <property type="entry name" value="NF-KAPPA-B INHIBITOR ZETA"/>
    <property type="match status" value="1"/>
</dbReference>
<keyword evidence="4" id="KW-0010">Activator</keyword>
<reference evidence="9" key="1">
    <citation type="submission" date="2020-08" db="EMBL/GenBank/DDBJ databases">
        <title>Chromosome-level assembly of Southern catfish (Silurus meridionalis) provides insights into visual adaptation to the nocturnal and benthic lifestyles.</title>
        <authorList>
            <person name="Zhang Y."/>
            <person name="Wang D."/>
            <person name="Peng Z."/>
        </authorList>
    </citation>
    <scope>NUCLEOTIDE SEQUENCE</scope>
    <source>
        <strain evidence="9">SWU-2019-XX</strain>
        <tissue evidence="9">Muscle</tissue>
    </source>
</reference>
<evidence type="ECO:0000313" key="9">
    <source>
        <dbReference type="EMBL" id="KAF7689628.1"/>
    </source>
</evidence>
<keyword evidence="5" id="KW-0804">Transcription</keyword>
<sequence length="619" mass="67517">MLFHWLLDRRRRGLETQSEQNNAVRRPCCRSASGRQVTEVHSKGQKGTEGDKKGQKETGKVSAMIIDRVCEGYSAYVDTDADVMTSPVNLWSFYGCSSPGTEAGHLSPWKASGDGEDSGSCAGSPQRPDSSFTGVYVEAQDGSRQANARYQGVRVKNTVKELILQRRYSEVQPNKNENDFPAITTLLQNGKRSAENASPNCITKRPATEHNNVLSPYLLNESMPKEPNVCEGLGDMFSNIGLSIESVTVQGSEISICQPTQDTQEALPTLYSTTSSPLYNSCQAPQMTESPYTSPFQCLSPQQGFGPSGNTVPQISFFQWQIQQEEKKLAGLSPLDLISRDGDGDTFLHIAVAQGRRALAYVLARKMYDIGMLDVKEHNNQSAFQVSVAANQHLIAQDLLSIGATVNTTDCWGRSPLHVCAEKGHALILQAIHKAVQNNGLKVNVEAVNYDGLTALHMAVLTHNAVVQDLSHVSEPQSPQTAALMQKRKQLGECISTLLLMGASYGTKDRKSGRTTLHMAAEEANVELLRLFLDQPDSLSVINAKAYNGNTALHMAAAQNGRQAQAHAVQLLMRRGADPSAKNLENEQPVQLVPEGSVGEQVRRILKGRGPQVRSCMLE</sequence>
<dbReference type="GO" id="GO:0005634">
    <property type="term" value="C:nucleus"/>
    <property type="evidence" value="ECO:0007669"/>
    <property type="project" value="TreeGrafter"/>
</dbReference>
<feature type="region of interest" description="Disordered" evidence="7">
    <location>
        <begin position="105"/>
        <end position="132"/>
    </location>
</feature>
<feature type="compositionally biased region" description="Basic and acidic residues" evidence="7">
    <location>
        <begin position="38"/>
        <end position="58"/>
    </location>
</feature>
<evidence type="ECO:0000256" key="4">
    <source>
        <dbReference type="ARBA" id="ARBA00023159"/>
    </source>
</evidence>
<name>A0A8T0AEK6_SILME</name>
<keyword evidence="1" id="KW-0677">Repeat</keyword>
<dbReference type="PRINTS" id="PR01415">
    <property type="entry name" value="ANKYRIN"/>
</dbReference>
<dbReference type="Proteomes" id="UP000606274">
    <property type="component" value="Unassembled WGS sequence"/>
</dbReference>
<dbReference type="SMART" id="SM00248">
    <property type="entry name" value="ANK"/>
    <property type="match status" value="5"/>
</dbReference>
<keyword evidence="2" id="KW-0805">Transcription regulation</keyword>
<dbReference type="PROSITE" id="PS50297">
    <property type="entry name" value="ANK_REP_REGION"/>
    <property type="match status" value="2"/>
</dbReference>
<evidence type="ECO:0000256" key="1">
    <source>
        <dbReference type="ARBA" id="ARBA00022737"/>
    </source>
</evidence>
<dbReference type="GO" id="GO:0070974">
    <property type="term" value="F:POU domain binding"/>
    <property type="evidence" value="ECO:0007669"/>
    <property type="project" value="InterPro"/>
</dbReference>
<dbReference type="EMBL" id="JABFDY010000024">
    <property type="protein sequence ID" value="KAF7689628.1"/>
    <property type="molecule type" value="Genomic_DNA"/>
</dbReference>
<evidence type="ECO:0000256" key="7">
    <source>
        <dbReference type="SAM" id="MobiDB-lite"/>
    </source>
</evidence>
<dbReference type="InterPro" id="IPR002110">
    <property type="entry name" value="Ankyrin_rpt"/>
</dbReference>
<evidence type="ECO:0000256" key="2">
    <source>
        <dbReference type="ARBA" id="ARBA00023015"/>
    </source>
</evidence>
<evidence type="ECO:0000256" key="6">
    <source>
        <dbReference type="PROSITE-ProRule" id="PRU00023"/>
    </source>
</evidence>
<dbReference type="GO" id="GO:0010468">
    <property type="term" value="P:regulation of gene expression"/>
    <property type="evidence" value="ECO:0007669"/>
    <property type="project" value="TreeGrafter"/>
</dbReference>
<dbReference type="PROSITE" id="PS52003">
    <property type="entry name" value="OCA"/>
    <property type="match status" value="1"/>
</dbReference>
<proteinExistence type="predicted"/>
<dbReference type="InterPro" id="IPR047571">
    <property type="entry name" value="OCA"/>
</dbReference>
<keyword evidence="10" id="KW-1185">Reference proteome</keyword>
<feature type="repeat" description="ANK" evidence="6">
    <location>
        <begin position="512"/>
        <end position="544"/>
    </location>
</feature>
<feature type="repeat" description="ANK" evidence="6">
    <location>
        <begin position="548"/>
        <end position="584"/>
    </location>
</feature>
<evidence type="ECO:0000313" key="10">
    <source>
        <dbReference type="Proteomes" id="UP000606274"/>
    </source>
</evidence>
<protein>
    <recommendedName>
        <fullName evidence="8">OCA domain-containing protein</fullName>
    </recommendedName>
</protein>
<feature type="domain" description="OCA" evidence="8">
    <location>
        <begin position="147"/>
        <end position="169"/>
    </location>
</feature>
<dbReference type="PROSITE" id="PS50088">
    <property type="entry name" value="ANK_REPEAT"/>
    <property type="match status" value="2"/>
</dbReference>